<dbReference type="Proteomes" id="UP001055072">
    <property type="component" value="Unassembled WGS sequence"/>
</dbReference>
<evidence type="ECO:0000313" key="1">
    <source>
        <dbReference type="EMBL" id="KAI0083646.1"/>
    </source>
</evidence>
<dbReference type="EMBL" id="MU274958">
    <property type="protein sequence ID" value="KAI0083646.1"/>
    <property type="molecule type" value="Genomic_DNA"/>
</dbReference>
<sequence length="138" mass="14968">MSTVRGSKGLSHLLLRYGVVHFAAVMVLDILSWSTFVVESFDNVSSMANTLTSILVSRFILDLRDDSTLSEVAASLSIHLLDTTTVQLSTPNPRSSRLIGNLGGTLRLGDDDEEQEEEEGECGDGYGHEYGPADDCET</sequence>
<comment type="caution">
    <text evidence="1">The sequence shown here is derived from an EMBL/GenBank/DDBJ whole genome shotgun (WGS) entry which is preliminary data.</text>
</comment>
<keyword evidence="2" id="KW-1185">Reference proteome</keyword>
<organism evidence="1 2">
    <name type="scientific">Irpex rosettiformis</name>
    <dbReference type="NCBI Taxonomy" id="378272"/>
    <lineage>
        <taxon>Eukaryota</taxon>
        <taxon>Fungi</taxon>
        <taxon>Dikarya</taxon>
        <taxon>Basidiomycota</taxon>
        <taxon>Agaricomycotina</taxon>
        <taxon>Agaricomycetes</taxon>
        <taxon>Polyporales</taxon>
        <taxon>Irpicaceae</taxon>
        <taxon>Irpex</taxon>
    </lineage>
</organism>
<evidence type="ECO:0000313" key="2">
    <source>
        <dbReference type="Proteomes" id="UP001055072"/>
    </source>
</evidence>
<feature type="non-terminal residue" evidence="1">
    <location>
        <position position="138"/>
    </location>
</feature>
<proteinExistence type="predicted"/>
<name>A0ACB8TNP8_9APHY</name>
<reference evidence="1" key="1">
    <citation type="journal article" date="2021" name="Environ. Microbiol.">
        <title>Gene family expansions and transcriptome signatures uncover fungal adaptations to wood decay.</title>
        <authorList>
            <person name="Hage H."/>
            <person name="Miyauchi S."/>
            <person name="Viragh M."/>
            <person name="Drula E."/>
            <person name="Min B."/>
            <person name="Chaduli D."/>
            <person name="Navarro D."/>
            <person name="Favel A."/>
            <person name="Norest M."/>
            <person name="Lesage-Meessen L."/>
            <person name="Balint B."/>
            <person name="Merenyi Z."/>
            <person name="de Eugenio L."/>
            <person name="Morin E."/>
            <person name="Martinez A.T."/>
            <person name="Baldrian P."/>
            <person name="Stursova M."/>
            <person name="Martinez M.J."/>
            <person name="Novotny C."/>
            <person name="Magnuson J.K."/>
            <person name="Spatafora J.W."/>
            <person name="Maurice S."/>
            <person name="Pangilinan J."/>
            <person name="Andreopoulos W."/>
            <person name="LaButti K."/>
            <person name="Hundley H."/>
            <person name="Na H."/>
            <person name="Kuo A."/>
            <person name="Barry K."/>
            <person name="Lipzen A."/>
            <person name="Henrissat B."/>
            <person name="Riley R."/>
            <person name="Ahrendt S."/>
            <person name="Nagy L.G."/>
            <person name="Grigoriev I.V."/>
            <person name="Martin F."/>
            <person name="Rosso M.N."/>
        </authorList>
    </citation>
    <scope>NUCLEOTIDE SEQUENCE</scope>
    <source>
        <strain evidence="1">CBS 384.51</strain>
    </source>
</reference>
<accession>A0ACB8TNP8</accession>
<protein>
    <submittedName>
        <fullName evidence="1">Uncharacterized protein</fullName>
    </submittedName>
</protein>
<gene>
    <name evidence="1" type="ORF">BDY19DRAFT_1060857</name>
</gene>